<protein>
    <submittedName>
        <fullName evidence="1">Uncharacterized protein</fullName>
    </submittedName>
</protein>
<gene>
    <name evidence="1" type="ORF">E7Y31_01765</name>
</gene>
<evidence type="ECO:0000313" key="1">
    <source>
        <dbReference type="EMBL" id="THJ76066.1"/>
    </source>
</evidence>
<evidence type="ECO:0000313" key="2">
    <source>
        <dbReference type="Proteomes" id="UP000305282"/>
    </source>
</evidence>
<dbReference type="OrthoDB" id="9896607at2"/>
<dbReference type="AlphaFoldDB" id="A0A4S5EUB0"/>
<reference evidence="1 2" key="1">
    <citation type="submission" date="2019-04" db="EMBL/GenBank/DDBJ databases">
        <title>Draft genome sequences for three unisolated Alnus-infective Frankia Sp+ strains, AgTrS, AiOr and AvVan, the first sequenced Frankia strains able to sporulate in-planta.</title>
        <authorList>
            <person name="Bethencourt L."/>
            <person name="Vautrin F."/>
            <person name="Taib N."/>
            <person name="Dubost A."/>
            <person name="Castro-Garcia L."/>
            <person name="Imbaud O."/>
            <person name="Abrouk D."/>
            <person name="Fournier P."/>
            <person name="Briolay J."/>
            <person name="Nguyen A."/>
            <person name="Normand P."/>
            <person name="Fernandez M.P."/>
            <person name="Brochier-Armanet C."/>
            <person name="Herrera-Belaroussi A."/>
        </authorList>
    </citation>
    <scope>NUCLEOTIDE SEQUENCE [LARGE SCALE GENOMIC DNA]</scope>
    <source>
        <strain evidence="1 2">AvVan</strain>
    </source>
</reference>
<name>A0A4S5EUB0_9ACTN</name>
<accession>A0A4S5EUB0</accession>
<sequence length="113" mass="12648">MRRIDELSDIDLYEAEGVHRYCTELRQIYRDLAGELEFGAEALRVALGTAGGMLGWARVDQKARARRATAPLRRAGDSAAFAAVQVVKAGQLFRVMYTEPFEGDHTPAKKFKF</sequence>
<dbReference type="EMBL" id="SSXH01000018">
    <property type="protein sequence ID" value="THJ76066.1"/>
    <property type="molecule type" value="Genomic_DNA"/>
</dbReference>
<dbReference type="RefSeq" id="WP_136446606.1">
    <property type="nucleotide sequence ID" value="NZ_SSXH01000018.1"/>
</dbReference>
<organism evidence="1 2">
    <name type="scientific">Candidatus Frankia alpina</name>
    <dbReference type="NCBI Taxonomy" id="2699483"/>
    <lineage>
        <taxon>Bacteria</taxon>
        <taxon>Bacillati</taxon>
        <taxon>Actinomycetota</taxon>
        <taxon>Actinomycetes</taxon>
        <taxon>Frankiales</taxon>
        <taxon>Frankiaceae</taxon>
        <taxon>Frankia</taxon>
    </lineage>
</organism>
<comment type="caution">
    <text evidence="1">The sequence shown here is derived from an EMBL/GenBank/DDBJ whole genome shotgun (WGS) entry which is preliminary data.</text>
</comment>
<proteinExistence type="predicted"/>
<dbReference type="Proteomes" id="UP000305282">
    <property type="component" value="Unassembled WGS sequence"/>
</dbReference>
<keyword evidence="2" id="KW-1185">Reference proteome</keyword>